<reference evidence="1 2" key="1">
    <citation type="submission" date="2022-06" db="EMBL/GenBank/DDBJ databases">
        <title>Genomic Encyclopedia of Type Strains, Phase I: the one thousand microbial genomes (KMG-I) project.</title>
        <authorList>
            <person name="Kyrpides N."/>
        </authorList>
    </citation>
    <scope>NUCLEOTIDE SEQUENCE [LARGE SCALE GENOMIC DNA]</scope>
    <source>
        <strain evidence="1 2">DSM 43889</strain>
    </source>
</reference>
<dbReference type="RefSeq" id="WP_253860211.1">
    <property type="nucleotide sequence ID" value="NZ_AUBJ02000001.1"/>
</dbReference>
<protein>
    <submittedName>
        <fullName evidence="1">Uncharacterized protein</fullName>
    </submittedName>
</protein>
<sequence>MVHVDDRELVAEIVGPLRSRLGHERDVGAASALVEPLIRLGAFDAEDFRVVVAAGADGVIFAAAWCAVATGTDLPGAVEHLVRLWPGEADRYPGGGAGRSLDALVRAAGPSAVPALRSLRDTGSVPVADLATAWVGVAESSRSTAGTALDALLGLVDEAPPTGAAIVLAGALGELRHGARGRTPEVCDGVARLVGAVPAPGAVPDPDRARVLATGAAVLFGARDPRWTTFAEAVLRAPDEPHVEDGTTRVPFSLVFGGASGRRDPAWAHRELVSLAGRAITAWPGAAPRWLDLVAGLPQSDDTVRIALASVALAPSGACRVLAKAAAHHSALFTIGLRRRTARALRSVRPDSDAAEAWLLTTWAVLDPHEHELTFEEAWELVGGDGRADAELLAVWVTRYSPAVRAACLRLLDGSARTSHQARECQLVAARAVAEHEDVERMWPTLLAVADAAGRPFAEAVALGNELVGGHTRSRTGWVDLLRDVAGNGRPSWSGPDHHATAVAVRALWALGAISPEDTVDWGLSALTASISSGHGVRVAEEISEPVREASAPRPALRARVAAALAPVLESDARVPGPGGGLADDVRLRAALREITGTRTVLD</sequence>
<dbReference type="EMBL" id="AUBJ02000001">
    <property type="protein sequence ID" value="MCP2332452.1"/>
    <property type="molecule type" value="Genomic_DNA"/>
</dbReference>
<name>A0ABT1JIV3_ACTCY</name>
<keyword evidence="2" id="KW-1185">Reference proteome</keyword>
<accession>A0ABT1JIV3</accession>
<comment type="caution">
    <text evidence="1">The sequence shown here is derived from an EMBL/GenBank/DDBJ whole genome shotgun (WGS) entry which is preliminary data.</text>
</comment>
<gene>
    <name evidence="1" type="ORF">G443_002722</name>
</gene>
<evidence type="ECO:0000313" key="1">
    <source>
        <dbReference type="EMBL" id="MCP2332452.1"/>
    </source>
</evidence>
<dbReference type="Proteomes" id="UP000791080">
    <property type="component" value="Unassembled WGS sequence"/>
</dbReference>
<organism evidence="1 2">
    <name type="scientific">Actinoalloteichus caeruleus DSM 43889</name>
    <dbReference type="NCBI Taxonomy" id="1120930"/>
    <lineage>
        <taxon>Bacteria</taxon>
        <taxon>Bacillati</taxon>
        <taxon>Actinomycetota</taxon>
        <taxon>Actinomycetes</taxon>
        <taxon>Pseudonocardiales</taxon>
        <taxon>Pseudonocardiaceae</taxon>
        <taxon>Actinoalloteichus</taxon>
        <taxon>Actinoalloteichus cyanogriseus</taxon>
    </lineage>
</organism>
<evidence type="ECO:0000313" key="2">
    <source>
        <dbReference type="Proteomes" id="UP000791080"/>
    </source>
</evidence>
<proteinExistence type="predicted"/>